<dbReference type="SMART" id="SM00237">
    <property type="entry name" value="Calx_beta"/>
    <property type="match status" value="1"/>
</dbReference>
<name>A0A7S4VCE2_9DINO</name>
<evidence type="ECO:0000256" key="5">
    <source>
        <dbReference type="ARBA" id="ARBA00022989"/>
    </source>
</evidence>
<evidence type="ECO:0000256" key="3">
    <source>
        <dbReference type="ARBA" id="ARBA00022737"/>
    </source>
</evidence>
<keyword evidence="5 8" id="KW-1133">Transmembrane helix</keyword>
<evidence type="ECO:0000256" key="7">
    <source>
        <dbReference type="SAM" id="MobiDB-lite"/>
    </source>
</evidence>
<keyword evidence="4" id="KW-0106">Calcium</keyword>
<reference evidence="10" key="1">
    <citation type="submission" date="2021-01" db="EMBL/GenBank/DDBJ databases">
        <authorList>
            <person name="Corre E."/>
            <person name="Pelletier E."/>
            <person name="Niang G."/>
            <person name="Scheremetjew M."/>
            <person name="Finn R."/>
            <person name="Kale V."/>
            <person name="Holt S."/>
            <person name="Cochrane G."/>
            <person name="Meng A."/>
            <person name="Brown T."/>
            <person name="Cohen L."/>
        </authorList>
    </citation>
    <scope>NUCLEOTIDE SEQUENCE</scope>
    <source>
        <strain evidence="10">CCMP3105</strain>
    </source>
</reference>
<feature type="domain" description="Calx-beta" evidence="9">
    <location>
        <begin position="188"/>
        <end position="286"/>
    </location>
</feature>
<evidence type="ECO:0000256" key="8">
    <source>
        <dbReference type="SAM" id="Phobius"/>
    </source>
</evidence>
<evidence type="ECO:0000256" key="1">
    <source>
        <dbReference type="ARBA" id="ARBA00022692"/>
    </source>
</evidence>
<keyword evidence="3" id="KW-0677">Repeat</keyword>
<dbReference type="InterPro" id="IPR038081">
    <property type="entry name" value="CalX-like_sf"/>
</dbReference>
<dbReference type="GO" id="GO:0016020">
    <property type="term" value="C:membrane"/>
    <property type="evidence" value="ECO:0007669"/>
    <property type="project" value="InterPro"/>
</dbReference>
<dbReference type="InterPro" id="IPR036640">
    <property type="entry name" value="ABC1_TM_sf"/>
</dbReference>
<feature type="transmembrane region" description="Helical" evidence="8">
    <location>
        <begin position="75"/>
        <end position="94"/>
    </location>
</feature>
<evidence type="ECO:0000259" key="9">
    <source>
        <dbReference type="SMART" id="SM00237"/>
    </source>
</evidence>
<keyword evidence="1 8" id="KW-0812">Transmembrane</keyword>
<feature type="region of interest" description="Disordered" evidence="7">
    <location>
        <begin position="846"/>
        <end position="867"/>
    </location>
</feature>
<dbReference type="InterPro" id="IPR003644">
    <property type="entry name" value="Calx_beta"/>
</dbReference>
<evidence type="ECO:0000256" key="2">
    <source>
        <dbReference type="ARBA" id="ARBA00022729"/>
    </source>
</evidence>
<dbReference type="Gene3D" id="2.60.40.2030">
    <property type="match status" value="1"/>
</dbReference>
<dbReference type="SUPFAM" id="SSF141072">
    <property type="entry name" value="CalX-like"/>
    <property type="match status" value="1"/>
</dbReference>
<organism evidence="10">
    <name type="scientific">Alexandrium monilatum</name>
    <dbReference type="NCBI Taxonomy" id="311494"/>
    <lineage>
        <taxon>Eukaryota</taxon>
        <taxon>Sar</taxon>
        <taxon>Alveolata</taxon>
        <taxon>Dinophyceae</taxon>
        <taxon>Gonyaulacales</taxon>
        <taxon>Pyrocystaceae</taxon>
        <taxon>Alexandrium</taxon>
    </lineage>
</organism>
<gene>
    <name evidence="10" type="ORF">AMON00008_LOCUS23458</name>
</gene>
<accession>A0A7S4VCE2</accession>
<keyword evidence="6 8" id="KW-0472">Membrane</keyword>
<feature type="region of interest" description="Disordered" evidence="7">
    <location>
        <begin position="148"/>
        <end position="177"/>
    </location>
</feature>
<protein>
    <recommendedName>
        <fullName evidence="9">Calx-beta domain-containing protein</fullName>
    </recommendedName>
</protein>
<keyword evidence="2" id="KW-0732">Signal</keyword>
<evidence type="ECO:0000256" key="6">
    <source>
        <dbReference type="ARBA" id="ARBA00023136"/>
    </source>
</evidence>
<dbReference type="GO" id="GO:0007154">
    <property type="term" value="P:cell communication"/>
    <property type="evidence" value="ECO:0007669"/>
    <property type="project" value="InterPro"/>
</dbReference>
<proteinExistence type="predicted"/>
<dbReference type="EMBL" id="HBNR01034175">
    <property type="protein sequence ID" value="CAE4589448.1"/>
    <property type="molecule type" value="Transcribed_RNA"/>
</dbReference>
<sequence length="1026" mass="110351">MAACSAALVAAGRGTRRPRRPVLALVAGVSALLALCAPAAARLSAAAGSAGAPQRRQAAAPGLAHAIDEDHFMELPLPIVLVVGVSLVLAWEAMHPRTSPLRSSIAREAGHAFLGGQEDPETAQRAALRRQTAAAALRSKMGEISRAPRGRCLTRASTVSTPKHHTSEDSSATPEVGEWQKLEAGAGPLARQSPLKGSVVFFAAHTLEVEASDTEIALTLFRTGDLSHELTVFWSTMDGTALAGVDYEASRGTALFVTGESSAEVRVSLLRGDLICAQRFFVVHIESISGRGTMGSLPFARVRLPDAGEWPPGRPLQPQAEAGWRGYWAQRRAARQLVVAFVLMLVRWRGRRYWMTVFSIMWKDFHQVVMNALLLNFALYDLCLTRADDPAAYRRLPAVVGLKLLLVLLDRLADHIIATMSGTSSCSRFVQSKVLHKYLGLRHDPVGLGHFYHLFFETAPECITFAYKPTFDMIHGIFTVFLSFLMALAVPMLRGHPVSLKTLRPLFGIVALVPLAFILAGPARMKDKEALVQRRRDWHAEACGALQEVLACRHGVRAFDSAYPAQQVRLTFDDAYAKFGAKNAGFAEFKDDTHWVVKYLGESAKLLAMLYGGYAVLEVARTGTGSMTLGQFAVVVSLYGAMTEAFYTFIEAWDGFTYARILLGELSGFLSLPAPRYMHSSLPESAAQSEWLAIKFDLVPLDIELQEGGLQEGGSKLSDPLAGNLRCVAADVPLGCIYAVAAPEGWSSTRRYVGALLGGATSPCQGRLEAPSFVRSLLVSPPASLAEGSVLENLMSYAAAWIRGSDALAVTAALGVPFEAPSGTQPLHDLLPGQLLEVLGSAVAESAEPSPAAGQPRRRFPAANTDEEETLGRAATAFRARMAVPGVTVLSPMSKVESLLRPHELHALDLARGLLADPDTLVVQDTLSMLPAFHASAVLRFLQAWQRLGGLKGVVLAWERARLAEEAPARAPRGSHPAWLTEVGGICRTLVLSESALVTAGLGLRSQVDAWLVVGSDRLEVTAVGD</sequence>
<dbReference type="SUPFAM" id="SSF90123">
    <property type="entry name" value="ABC transporter transmembrane region"/>
    <property type="match status" value="1"/>
</dbReference>
<dbReference type="Pfam" id="PF03160">
    <property type="entry name" value="Calx-beta"/>
    <property type="match status" value="1"/>
</dbReference>
<evidence type="ECO:0000313" key="10">
    <source>
        <dbReference type="EMBL" id="CAE4589448.1"/>
    </source>
</evidence>
<feature type="transmembrane region" description="Helical" evidence="8">
    <location>
        <begin position="473"/>
        <end position="493"/>
    </location>
</feature>
<dbReference type="AlphaFoldDB" id="A0A7S4VCE2"/>
<dbReference type="GO" id="GO:0005524">
    <property type="term" value="F:ATP binding"/>
    <property type="evidence" value="ECO:0007669"/>
    <property type="project" value="InterPro"/>
</dbReference>
<evidence type="ECO:0000256" key="4">
    <source>
        <dbReference type="ARBA" id="ARBA00022837"/>
    </source>
</evidence>
<feature type="transmembrane region" description="Helical" evidence="8">
    <location>
        <begin position="505"/>
        <end position="525"/>
    </location>
</feature>
<dbReference type="Gene3D" id="1.20.1560.10">
    <property type="entry name" value="ABC transporter type 1, transmembrane domain"/>
    <property type="match status" value="1"/>
</dbReference>